<comment type="subunit">
    <text evidence="3 9">Heterodimer of HisH and HisF.</text>
</comment>
<dbReference type="HAMAP" id="MF_01013">
    <property type="entry name" value="HisF"/>
    <property type="match status" value="1"/>
</dbReference>
<feature type="active site" evidence="9">
    <location>
        <position position="130"/>
    </location>
</feature>
<dbReference type="RefSeq" id="WP_386101718.1">
    <property type="nucleotide sequence ID" value="NZ_JBHSAT010000022.1"/>
</dbReference>
<dbReference type="GO" id="GO:0016829">
    <property type="term" value="F:lyase activity"/>
    <property type="evidence" value="ECO:0007669"/>
    <property type="project" value="UniProtKB-KW"/>
</dbReference>
<dbReference type="Proteomes" id="UP001595812">
    <property type="component" value="Unassembled WGS sequence"/>
</dbReference>
<evidence type="ECO:0000256" key="3">
    <source>
        <dbReference type="ARBA" id="ARBA00011152"/>
    </source>
</evidence>
<name>A0ABV8AJY8_9FLAO</name>
<evidence type="ECO:0000256" key="5">
    <source>
        <dbReference type="ARBA" id="ARBA00023102"/>
    </source>
</evidence>
<comment type="catalytic activity">
    <reaction evidence="8 9">
        <text>5-[(5-phospho-1-deoxy-D-ribulos-1-ylimino)methylamino]-1-(5-phospho-beta-D-ribosyl)imidazole-4-carboxamide + L-glutamine = D-erythro-1-(imidazol-4-yl)glycerol 3-phosphate + 5-amino-1-(5-phospho-beta-D-ribosyl)imidazole-4-carboxamide + L-glutamate + H(+)</text>
        <dbReference type="Rhea" id="RHEA:24793"/>
        <dbReference type="ChEBI" id="CHEBI:15378"/>
        <dbReference type="ChEBI" id="CHEBI:29985"/>
        <dbReference type="ChEBI" id="CHEBI:58278"/>
        <dbReference type="ChEBI" id="CHEBI:58359"/>
        <dbReference type="ChEBI" id="CHEBI:58475"/>
        <dbReference type="ChEBI" id="CHEBI:58525"/>
        <dbReference type="EC" id="4.3.2.10"/>
    </reaction>
</comment>
<evidence type="ECO:0000256" key="2">
    <source>
        <dbReference type="ARBA" id="ARBA00009667"/>
    </source>
</evidence>
<feature type="active site" evidence="9">
    <location>
        <position position="11"/>
    </location>
</feature>
<sequence>MLAKRIIPCLDIKNGRTVKGVNFVNLRDAGDPVELAKQYAEIGADELVFLDIAATLENRKTMHNMVLRVAEQVNIPFTVGGGISSVEDVDALLKCGADKISINSSAVKRPELVNELADKFGSQCVVVAIDAKQINGDWFVHLAGGTIPTDIKLFDWAKEVEERGAGEILFTSMDHDGTKAGFANEALAKLSDLVNIPIIASGGAGSIQDFADTFKNGKADAALAASVFHFGEIPIPTLKKELKRQNIEVRL</sequence>
<comment type="caution">
    <text evidence="11">The sequence shown here is derived from an EMBL/GenBank/DDBJ whole genome shotgun (WGS) entry which is preliminary data.</text>
</comment>
<dbReference type="SUPFAM" id="SSF51366">
    <property type="entry name" value="Ribulose-phoshate binding barrel"/>
    <property type="match status" value="1"/>
</dbReference>
<organism evidence="11 12">
    <name type="scientific">Winogradskyella maritima</name>
    <dbReference type="NCBI Taxonomy" id="1517766"/>
    <lineage>
        <taxon>Bacteria</taxon>
        <taxon>Pseudomonadati</taxon>
        <taxon>Bacteroidota</taxon>
        <taxon>Flavobacteriia</taxon>
        <taxon>Flavobacteriales</taxon>
        <taxon>Flavobacteriaceae</taxon>
        <taxon>Winogradskyella</taxon>
    </lineage>
</organism>
<evidence type="ECO:0000256" key="6">
    <source>
        <dbReference type="ARBA" id="ARBA00023239"/>
    </source>
</evidence>
<evidence type="ECO:0000256" key="8">
    <source>
        <dbReference type="ARBA" id="ARBA00047838"/>
    </source>
</evidence>
<dbReference type="NCBIfam" id="TIGR00735">
    <property type="entry name" value="hisF"/>
    <property type="match status" value="1"/>
</dbReference>
<protein>
    <recommendedName>
        <fullName evidence="9">Imidazole glycerol phosphate synthase subunit HisF</fullName>
        <ecNumber evidence="9">4.3.2.10</ecNumber>
    </recommendedName>
    <alternativeName>
        <fullName evidence="9">IGP synthase cyclase subunit</fullName>
    </alternativeName>
    <alternativeName>
        <fullName evidence="9">IGP synthase subunit HisF</fullName>
    </alternativeName>
    <alternativeName>
        <fullName evidence="9">ImGP synthase subunit HisF</fullName>
        <shortName evidence="9">IGPS subunit HisF</shortName>
    </alternativeName>
</protein>
<dbReference type="EMBL" id="JBHSAT010000022">
    <property type="protein sequence ID" value="MFC3878077.1"/>
    <property type="molecule type" value="Genomic_DNA"/>
</dbReference>
<dbReference type="Pfam" id="PF00977">
    <property type="entry name" value="His_biosynth"/>
    <property type="match status" value="1"/>
</dbReference>
<keyword evidence="12" id="KW-1185">Reference proteome</keyword>
<dbReference type="InterPro" id="IPR004651">
    <property type="entry name" value="HisF"/>
</dbReference>
<comment type="subcellular location">
    <subcellularLocation>
        <location evidence="9">Cytoplasm</location>
    </subcellularLocation>
</comment>
<dbReference type="Gene3D" id="3.20.20.70">
    <property type="entry name" value="Aldolase class I"/>
    <property type="match status" value="1"/>
</dbReference>
<evidence type="ECO:0000256" key="1">
    <source>
        <dbReference type="ARBA" id="ARBA00005091"/>
    </source>
</evidence>
<comment type="pathway">
    <text evidence="1 9">Amino-acid biosynthesis; L-histidine biosynthesis; L-histidine from 5-phospho-alpha-D-ribose 1-diphosphate: step 5/9.</text>
</comment>
<comment type="function">
    <text evidence="7 9">IGPS catalyzes the conversion of PRFAR and glutamine to IGP, AICAR and glutamate. The HisF subunit catalyzes the cyclization activity that produces IGP and AICAR from PRFAR using the ammonia provided by the HisH subunit.</text>
</comment>
<dbReference type="PANTHER" id="PTHR21235:SF2">
    <property type="entry name" value="IMIDAZOLE GLYCEROL PHOSPHATE SYNTHASE HISHF"/>
    <property type="match status" value="1"/>
</dbReference>
<evidence type="ECO:0000313" key="12">
    <source>
        <dbReference type="Proteomes" id="UP001595812"/>
    </source>
</evidence>
<dbReference type="InterPro" id="IPR006062">
    <property type="entry name" value="His_biosynth"/>
</dbReference>
<reference evidence="12" key="1">
    <citation type="journal article" date="2019" name="Int. J. Syst. Evol. Microbiol.">
        <title>The Global Catalogue of Microorganisms (GCM) 10K type strain sequencing project: providing services to taxonomists for standard genome sequencing and annotation.</title>
        <authorList>
            <consortium name="The Broad Institute Genomics Platform"/>
            <consortium name="The Broad Institute Genome Sequencing Center for Infectious Disease"/>
            <person name="Wu L."/>
            <person name="Ma J."/>
        </authorList>
    </citation>
    <scope>NUCLEOTIDE SEQUENCE [LARGE SCALE GENOMIC DNA]</scope>
    <source>
        <strain evidence="12">CECT 8979</strain>
    </source>
</reference>
<keyword evidence="5 9" id="KW-0368">Histidine biosynthesis</keyword>
<comment type="similarity">
    <text evidence="2 9 10">Belongs to the HisA/HisF family.</text>
</comment>
<dbReference type="CDD" id="cd04731">
    <property type="entry name" value="HisF"/>
    <property type="match status" value="1"/>
</dbReference>
<evidence type="ECO:0000256" key="4">
    <source>
        <dbReference type="ARBA" id="ARBA00022605"/>
    </source>
</evidence>
<evidence type="ECO:0000256" key="7">
    <source>
        <dbReference type="ARBA" id="ARBA00025475"/>
    </source>
</evidence>
<keyword evidence="4 9" id="KW-0028">Amino-acid biosynthesis</keyword>
<accession>A0ABV8AJY8</accession>
<gene>
    <name evidence="9 11" type="primary">hisF</name>
    <name evidence="11" type="ORF">ACFOSX_12635</name>
</gene>
<proteinExistence type="inferred from homology"/>
<dbReference type="EC" id="4.3.2.10" evidence="9"/>
<evidence type="ECO:0000256" key="9">
    <source>
        <dbReference type="HAMAP-Rule" id="MF_01013"/>
    </source>
</evidence>
<keyword evidence="9" id="KW-0963">Cytoplasm</keyword>
<dbReference type="PANTHER" id="PTHR21235">
    <property type="entry name" value="IMIDAZOLE GLYCEROL PHOSPHATE SYNTHASE SUBUNIT HISF/H IGP SYNTHASE SUBUNIT HISF/H"/>
    <property type="match status" value="1"/>
</dbReference>
<evidence type="ECO:0000256" key="10">
    <source>
        <dbReference type="RuleBase" id="RU003657"/>
    </source>
</evidence>
<dbReference type="InterPro" id="IPR050064">
    <property type="entry name" value="IGPS_HisA/HisF"/>
</dbReference>
<dbReference type="InterPro" id="IPR011060">
    <property type="entry name" value="RibuloseP-bd_barrel"/>
</dbReference>
<dbReference type="InterPro" id="IPR013785">
    <property type="entry name" value="Aldolase_TIM"/>
</dbReference>
<evidence type="ECO:0000313" key="11">
    <source>
        <dbReference type="EMBL" id="MFC3878077.1"/>
    </source>
</evidence>
<keyword evidence="6 9" id="KW-0456">Lyase</keyword>